<dbReference type="AlphaFoldDB" id="A0A2T6AQY0"/>
<reference evidence="3 4" key="1">
    <citation type="submission" date="2018-04" db="EMBL/GenBank/DDBJ databases">
        <title>Genomic Encyclopedia of Archaeal and Bacterial Type Strains, Phase II (KMG-II): from individual species to whole genera.</title>
        <authorList>
            <person name="Goeker M."/>
        </authorList>
    </citation>
    <scope>NUCLEOTIDE SEQUENCE [LARGE SCALE GENOMIC DNA]</scope>
    <source>
        <strain evidence="3 4">DSM 21823</strain>
    </source>
</reference>
<keyword evidence="1" id="KW-0732">Signal</keyword>
<protein>
    <submittedName>
        <fullName evidence="3">FecR family protein</fullName>
    </submittedName>
</protein>
<organism evidence="3 4">
    <name type="scientific">Gemmobacter caeni</name>
    <dbReference type="NCBI Taxonomy" id="589035"/>
    <lineage>
        <taxon>Bacteria</taxon>
        <taxon>Pseudomonadati</taxon>
        <taxon>Pseudomonadota</taxon>
        <taxon>Alphaproteobacteria</taxon>
        <taxon>Rhodobacterales</taxon>
        <taxon>Paracoccaceae</taxon>
        <taxon>Gemmobacter</taxon>
    </lineage>
</organism>
<evidence type="ECO:0000256" key="1">
    <source>
        <dbReference type="SAM" id="SignalP"/>
    </source>
</evidence>
<comment type="caution">
    <text evidence="3">The sequence shown here is derived from an EMBL/GenBank/DDBJ whole genome shotgun (WGS) entry which is preliminary data.</text>
</comment>
<proteinExistence type="predicted"/>
<dbReference type="EMBL" id="QBKP01000018">
    <property type="protein sequence ID" value="PTX46200.1"/>
    <property type="molecule type" value="Genomic_DNA"/>
</dbReference>
<feature type="chain" id="PRO_5015593806" evidence="1">
    <location>
        <begin position="25"/>
        <end position="199"/>
    </location>
</feature>
<dbReference type="Pfam" id="PF04773">
    <property type="entry name" value="FecR"/>
    <property type="match status" value="1"/>
</dbReference>
<evidence type="ECO:0000259" key="2">
    <source>
        <dbReference type="Pfam" id="PF04773"/>
    </source>
</evidence>
<dbReference type="Proteomes" id="UP000244224">
    <property type="component" value="Unassembled WGS sequence"/>
</dbReference>
<name>A0A2T6AQY0_9RHOB</name>
<accession>A0A2T6AQY0</accession>
<feature type="signal peptide" evidence="1">
    <location>
        <begin position="1"/>
        <end position="24"/>
    </location>
</feature>
<evidence type="ECO:0000313" key="3">
    <source>
        <dbReference type="EMBL" id="PTX46200.1"/>
    </source>
</evidence>
<dbReference type="RefSeq" id="WP_108130375.1">
    <property type="nucleotide sequence ID" value="NZ_QBKP01000018.1"/>
</dbReference>
<sequence length="199" mass="20680">MPATRRLFLAAPALLLATRGFAQAPVGVTLALTGQAILSRGNAEQALHPDDPLHEGDTVSTGAASLAALELFTATRINLGPEARFMLDRFAADLGGTITIGGAMVFDRPDTLAPLDLEVQSTFARIGVRGTRFYAGPSRGVFGIFVQRGRVEVMAAGQIRQIGAGEGVNIPAPGAAPSEVSIWGAERIVEAFTSVGLTP</sequence>
<feature type="domain" description="FecR protein" evidence="2">
    <location>
        <begin position="57"/>
        <end position="152"/>
    </location>
</feature>
<dbReference type="InterPro" id="IPR006860">
    <property type="entry name" value="FecR"/>
</dbReference>
<keyword evidence="4" id="KW-1185">Reference proteome</keyword>
<evidence type="ECO:0000313" key="4">
    <source>
        <dbReference type="Proteomes" id="UP000244224"/>
    </source>
</evidence>
<gene>
    <name evidence="3" type="ORF">C8N34_11873</name>
</gene>
<dbReference type="OrthoDB" id="8443045at2"/>